<evidence type="ECO:0000313" key="3">
    <source>
        <dbReference type="Proteomes" id="UP000264071"/>
    </source>
</evidence>
<keyword evidence="1" id="KW-0732">Signal</keyword>
<evidence type="ECO:0008006" key="4">
    <source>
        <dbReference type="Google" id="ProtNLM"/>
    </source>
</evidence>
<dbReference type="Proteomes" id="UP000264071">
    <property type="component" value="Unassembled WGS sequence"/>
</dbReference>
<proteinExistence type="predicted"/>
<evidence type="ECO:0000313" key="2">
    <source>
        <dbReference type="EMBL" id="HCT58832.1"/>
    </source>
</evidence>
<evidence type="ECO:0000256" key="1">
    <source>
        <dbReference type="SAM" id="SignalP"/>
    </source>
</evidence>
<protein>
    <recommendedName>
        <fullName evidence="4">Nuclear transport factor 2 family protein</fullName>
    </recommendedName>
</protein>
<dbReference type="Gene3D" id="3.10.450.50">
    <property type="match status" value="1"/>
</dbReference>
<gene>
    <name evidence="2" type="ORF">DGD08_16655</name>
</gene>
<feature type="signal peptide" evidence="1">
    <location>
        <begin position="1"/>
        <end position="30"/>
    </location>
</feature>
<dbReference type="EMBL" id="DPIY01000012">
    <property type="protein sequence ID" value="HCT58832.1"/>
    <property type="molecule type" value="Genomic_DNA"/>
</dbReference>
<organism evidence="2 3">
    <name type="scientific">Gemmatimonas aurantiaca</name>
    <dbReference type="NCBI Taxonomy" id="173480"/>
    <lineage>
        <taxon>Bacteria</taxon>
        <taxon>Pseudomonadati</taxon>
        <taxon>Gemmatimonadota</taxon>
        <taxon>Gemmatimonadia</taxon>
        <taxon>Gemmatimonadales</taxon>
        <taxon>Gemmatimonadaceae</taxon>
        <taxon>Gemmatimonas</taxon>
    </lineage>
</organism>
<feature type="chain" id="PRO_5017666966" description="Nuclear transport factor 2 family protein" evidence="1">
    <location>
        <begin position="31"/>
        <end position="197"/>
    </location>
</feature>
<sequence>MPLSLRARLATFTLGALIAAPAVRSNVVQAQSTAAAAPAPAARAANPADVTSIDAIVKALYESISGPKAQPRDFDRLRTLFAPGARMIPTGIAADGKARLRNWNVEEYITAAGPGLMANGFFEREIGRTTESFGNVWHIMSVYDSRYTPTDKPFARGINSIQLFNGGDRWYIVSVFWDSERPGNPIPAERITVKDQG</sequence>
<dbReference type="SUPFAM" id="SSF54427">
    <property type="entry name" value="NTF2-like"/>
    <property type="match status" value="1"/>
</dbReference>
<reference evidence="2 3" key="1">
    <citation type="journal article" date="2018" name="Nat. Biotechnol.">
        <title>A standardized bacterial taxonomy based on genome phylogeny substantially revises the tree of life.</title>
        <authorList>
            <person name="Parks D.H."/>
            <person name="Chuvochina M."/>
            <person name="Waite D.W."/>
            <person name="Rinke C."/>
            <person name="Skarshewski A."/>
            <person name="Chaumeil P.A."/>
            <person name="Hugenholtz P."/>
        </authorList>
    </citation>
    <scope>NUCLEOTIDE SEQUENCE [LARGE SCALE GENOMIC DNA]</scope>
    <source>
        <strain evidence="2">UBA8844</strain>
    </source>
</reference>
<dbReference type="AlphaFoldDB" id="A0A3D4VDM5"/>
<name>A0A3D4VDM5_9BACT</name>
<dbReference type="OMA" id="VERIGYW"/>
<dbReference type="InterPro" id="IPR032710">
    <property type="entry name" value="NTF2-like_dom_sf"/>
</dbReference>
<accession>A0A3D4VDM5</accession>
<comment type="caution">
    <text evidence="2">The sequence shown here is derived from an EMBL/GenBank/DDBJ whole genome shotgun (WGS) entry which is preliminary data.</text>
</comment>